<dbReference type="KEGG" id="smf:Smon_0176"/>
<organism evidence="3 4">
    <name type="scientific">Streptobacillus moniliformis (strain ATCC 14647 / DSM 12112 / NCTC 10651 / 9901)</name>
    <dbReference type="NCBI Taxonomy" id="519441"/>
    <lineage>
        <taxon>Bacteria</taxon>
        <taxon>Fusobacteriati</taxon>
        <taxon>Fusobacteriota</taxon>
        <taxon>Fusobacteriia</taxon>
        <taxon>Fusobacteriales</taxon>
        <taxon>Leptotrichiaceae</taxon>
        <taxon>Streptobacillus</taxon>
    </lineage>
</organism>
<dbReference type="SUPFAM" id="SSF101967">
    <property type="entry name" value="Adhesin YadA, collagen-binding domain"/>
    <property type="match status" value="1"/>
</dbReference>
<dbReference type="Pfam" id="PF05658">
    <property type="entry name" value="YadA_head"/>
    <property type="match status" value="2"/>
</dbReference>
<evidence type="ECO:0000259" key="2">
    <source>
        <dbReference type="Pfam" id="PF05662"/>
    </source>
</evidence>
<dbReference type="Pfam" id="PF05662">
    <property type="entry name" value="YadA_stalk"/>
    <property type="match status" value="1"/>
</dbReference>
<protein>
    <submittedName>
        <fullName evidence="3">Hemagluttinin domain protein</fullName>
    </submittedName>
</protein>
<dbReference type="Gene3D" id="6.10.250.2040">
    <property type="match status" value="1"/>
</dbReference>
<evidence type="ECO:0000259" key="1">
    <source>
        <dbReference type="Pfam" id="PF05658"/>
    </source>
</evidence>
<dbReference type="RefSeq" id="WP_012858221.1">
    <property type="nucleotide sequence ID" value="NC_013515.1"/>
</dbReference>
<feature type="domain" description="Trimeric autotransporter adhesin YadA-like head" evidence="1">
    <location>
        <begin position="4"/>
        <end position="26"/>
    </location>
</feature>
<accession>D1AWI7</accession>
<feature type="domain" description="Trimeric autotransporter adhesin YadA-like head" evidence="1">
    <location>
        <begin position="69"/>
        <end position="88"/>
    </location>
</feature>
<dbReference type="GeneID" id="96990628"/>
<feature type="domain" description="Trimeric autotransporter adhesin YadA-like stalk" evidence="2">
    <location>
        <begin position="129"/>
        <end position="168"/>
    </location>
</feature>
<dbReference type="HOGENOM" id="CLU_1314803_0_0_0"/>
<gene>
    <name evidence="3" type="ordered locus">Smon_0176</name>
</gene>
<sequence length="209" mass="22880">MNTNGKNSIAYGDGSKATAPNSIVLGIKSYILGDKNQGDSIIIGNNAYIYSLYGSSNNKNGHNAKSVLALGNETLATLDNSVALGHSSQTDYIQSDLNKPGYTARGSYSIPSSAKVGVISVGKKGYERRIINVADGYRDSDAVNVSQLKTLEDRLDGLTDKNDDKIRYFSVKDDEELIKLAQKKIDYKNYVKLKTKMLTIEARKKLEKQ</sequence>
<evidence type="ECO:0000313" key="4">
    <source>
        <dbReference type="Proteomes" id="UP000002072"/>
    </source>
</evidence>
<evidence type="ECO:0000313" key="3">
    <source>
        <dbReference type="EMBL" id="ACZ00663.1"/>
    </source>
</evidence>
<dbReference type="InterPro" id="IPR011049">
    <property type="entry name" value="Serralysin-like_metalloprot_C"/>
</dbReference>
<proteinExistence type="predicted"/>
<name>D1AWI7_STRM9</name>
<dbReference type="InterPro" id="IPR008635">
    <property type="entry name" value="Coiled_stalk_dom"/>
</dbReference>
<dbReference type="STRING" id="519441.Smon_0176"/>
<dbReference type="Gene3D" id="2.150.10.10">
    <property type="entry name" value="Serralysin-like metalloprotease, C-terminal"/>
    <property type="match status" value="1"/>
</dbReference>
<dbReference type="GO" id="GO:0019867">
    <property type="term" value="C:outer membrane"/>
    <property type="evidence" value="ECO:0007669"/>
    <property type="project" value="InterPro"/>
</dbReference>
<dbReference type="Proteomes" id="UP000002072">
    <property type="component" value="Chromosome"/>
</dbReference>
<keyword evidence="4" id="KW-1185">Reference proteome</keyword>
<dbReference type="eggNOG" id="COG5295">
    <property type="taxonomic scope" value="Bacteria"/>
</dbReference>
<reference evidence="3 4" key="1">
    <citation type="journal article" date="2009" name="Stand. Genomic Sci.">
        <title>Complete genome sequence of Streptobacillus moniliformis type strain (9901T).</title>
        <authorList>
            <person name="Nolan M."/>
            <person name="Gronow S."/>
            <person name="Lapidus A."/>
            <person name="Ivanova N."/>
            <person name="Copeland A."/>
            <person name="Lucas S."/>
            <person name="Del Rio T.G."/>
            <person name="Chen F."/>
            <person name="Tice H."/>
            <person name="Pitluck S."/>
            <person name="Cheng J.F."/>
            <person name="Sims D."/>
            <person name="Meincke L."/>
            <person name="Bruce D."/>
            <person name="Goodwin L."/>
            <person name="Brettin T."/>
            <person name="Han C."/>
            <person name="Detter J.C."/>
            <person name="Ovchinikova G."/>
            <person name="Pati A."/>
            <person name="Mavromatis K."/>
            <person name="Mikhailova N."/>
            <person name="Chen A."/>
            <person name="Palaniappan K."/>
            <person name="Land M."/>
            <person name="Hauser L."/>
            <person name="Chang Y.J."/>
            <person name="Jeffries C.D."/>
            <person name="Rohde M."/>
            <person name="Sproer C."/>
            <person name="Goker M."/>
            <person name="Bristow J."/>
            <person name="Eisen J.A."/>
            <person name="Markowitz V."/>
            <person name="Hugenholtz P."/>
            <person name="Kyrpides N.C."/>
            <person name="Klenk H.P."/>
            <person name="Chain P."/>
        </authorList>
    </citation>
    <scope>NUCLEOTIDE SEQUENCE [LARGE SCALE GENOMIC DNA]</scope>
    <source>
        <strain evidence="4">ATCC 14647 / DSM 12112 / NCTC 10651 / 9901</strain>
    </source>
</reference>
<dbReference type="InterPro" id="IPR008640">
    <property type="entry name" value="Adhesin_Head_dom"/>
</dbReference>
<dbReference type="AlphaFoldDB" id="D1AWI7"/>
<dbReference type="EMBL" id="CP001779">
    <property type="protein sequence ID" value="ACZ00663.1"/>
    <property type="molecule type" value="Genomic_DNA"/>
</dbReference>